<name>A0A1V9Z8U8_9STRA</name>
<dbReference type="Gene3D" id="2.60.120.200">
    <property type="match status" value="1"/>
</dbReference>
<evidence type="ECO:0000313" key="3">
    <source>
        <dbReference type="EMBL" id="OQR94426.1"/>
    </source>
</evidence>
<feature type="non-terminal residue" evidence="3">
    <location>
        <position position="1279"/>
    </location>
</feature>
<sequence>MGSEGKLTRVHTSLVLKEKIAEIQGHRAQENEILTYHAVRESILAVSTTMLQEIDVRTGAVLGEIPFEICLTGGDKLYAFDDLVPCGLHYVIATFSRFIVVWNLREMTLWHIAEATKSHSKGHIAIAASLSSSNTIFYGHEGSQSVKVTTVEALCNGEACKKIPRKVISRNSSICALAFDTKNNILVSGSTDGMIHIWRTGVAGGGQMEEECSKDEHSRPNGEDISPHTLLSTINSKPSTVQVLCLNNNGVLTVGYGNNQIDVFDINRREPTQIASQSTTIPSPLSLYKRHSILFSFSLNTLLLVLVQNSDTVDSKTSHYVLHRMHYGLNIDSSFGVGMELDTGAVALVLCDNMLTLYTSLGKSKSLSLLQYAPDDIALSNVQSAPTKVWCEQHQFAFSQYCNPDKIPSKIIQITTTEEVNGKFYLASMDLKTSEKTTICSLPTTFEGLPLTPLRMNTLIDTVVVLLESTQATVMTVIGLQESSSQPLYEVRDFAMTPTQLVSLAPSGRSIRIHNNWKAKEPDGLLLTLSIAATRIFPTRNPIINSDTMKLLFITNNGSGQETLRQSDQTMAFTLESTVTWTTQSNERIIDVQNEPEEYNHLIAVCTTCRIVVLEHSSLTVVASYAPSKAQLYMTPRSILWIGKAIAFATTANSLYYFAMQSNDVQLLCCLQDQMGQKVINPSAFRLIAFLPDRFLYMTIDEYNNIKCNNSFFIFTRPFAPVEPLIYSQPKADSDLTTQYLLRLLEYGAPLVQVSNKLIQHLGNDNGEVCLRLLGDGKKAKPGAMYRENALVSTQTLCSLFLAAHRWKDAVMFALSDDPSLQEYVSNPQSSEAQLPQRLSHLASRLNKIGNLLQSFGQLEWAGRCFDIAGNDQALIEMCLKCNKNQVMMSVLENLKQSNPVLCASVMAHDTNPTNIPAKMDPVRLLSTDTQVFERRSRLLQQLNSLKNASLKAEKASNLTPPPESWKFFTWKRLEPEDTADWLGSPMPHYSSQEFVKKALHIDTTQASNENSFTAFADNKVAGNTSIGPFLDDEDSVMAYWRFEDAATFTSRSSDTQLLDTSKRENHITVSSLIGFELSSAPVDKGESGKLLPEYALHFPEAAIAGSEWSARCNIRKGGTLDFGTNFDEDPYRRHLTLECWLRCYIPTHIGGIIASRSPLWSLSMEASGHLVLQLHDRTLKGESIFQPSNNWQHIAMTFDVLSDDKVSIRLTIDGVSALSKEIAIKPLKDAESNLLLGPQLIGFEMTEIRLWATTRSVEQINDMKENYLGIAENKKRIK</sequence>
<evidence type="ECO:0000256" key="1">
    <source>
        <dbReference type="PROSITE-ProRule" id="PRU00221"/>
    </source>
</evidence>
<dbReference type="InterPro" id="IPR015943">
    <property type="entry name" value="WD40/YVTN_repeat-like_dom_sf"/>
</dbReference>
<organism evidence="3 4">
    <name type="scientific">Thraustotheca clavata</name>
    <dbReference type="NCBI Taxonomy" id="74557"/>
    <lineage>
        <taxon>Eukaryota</taxon>
        <taxon>Sar</taxon>
        <taxon>Stramenopiles</taxon>
        <taxon>Oomycota</taxon>
        <taxon>Saprolegniomycetes</taxon>
        <taxon>Saprolegniales</taxon>
        <taxon>Achlyaceae</taxon>
        <taxon>Thraustotheca</taxon>
    </lineage>
</organism>
<dbReference type="AlphaFoldDB" id="A0A1V9Z8U8"/>
<dbReference type="InterPro" id="IPR013320">
    <property type="entry name" value="ConA-like_dom_sf"/>
</dbReference>
<dbReference type="PROSITE" id="PS50082">
    <property type="entry name" value="WD_REPEATS_2"/>
    <property type="match status" value="1"/>
</dbReference>
<gene>
    <name evidence="3" type="ORF">THRCLA_08172</name>
</gene>
<dbReference type="OrthoDB" id="119388at2759"/>
<reference evidence="3 4" key="1">
    <citation type="journal article" date="2014" name="Genome Biol. Evol.">
        <title>The secreted proteins of Achlya hypogyna and Thraustotheca clavata identify the ancestral oomycete secretome and reveal gene acquisitions by horizontal gene transfer.</title>
        <authorList>
            <person name="Misner I."/>
            <person name="Blouin N."/>
            <person name="Leonard G."/>
            <person name="Richards T.A."/>
            <person name="Lane C.E."/>
        </authorList>
    </citation>
    <scope>NUCLEOTIDE SEQUENCE [LARGE SCALE GENOMIC DNA]</scope>
    <source>
        <strain evidence="3 4">ATCC 34112</strain>
    </source>
</reference>
<keyword evidence="1" id="KW-0853">WD repeat</keyword>
<dbReference type="STRING" id="74557.A0A1V9Z8U8"/>
<dbReference type="InterPro" id="IPR036322">
    <property type="entry name" value="WD40_repeat_dom_sf"/>
</dbReference>
<accession>A0A1V9Z8U8</accession>
<dbReference type="PROSITE" id="PS50294">
    <property type="entry name" value="WD_REPEATS_REGION"/>
    <property type="match status" value="1"/>
</dbReference>
<feature type="repeat" description="WD" evidence="1">
    <location>
        <begin position="167"/>
        <end position="198"/>
    </location>
</feature>
<evidence type="ECO:0000256" key="2">
    <source>
        <dbReference type="SAM" id="MobiDB-lite"/>
    </source>
</evidence>
<evidence type="ECO:0000313" key="4">
    <source>
        <dbReference type="Proteomes" id="UP000243217"/>
    </source>
</evidence>
<dbReference type="SMART" id="SM00320">
    <property type="entry name" value="WD40"/>
    <property type="match status" value="2"/>
</dbReference>
<comment type="caution">
    <text evidence="3">The sequence shown here is derived from an EMBL/GenBank/DDBJ whole genome shotgun (WGS) entry which is preliminary data.</text>
</comment>
<protein>
    <submittedName>
        <fullName evidence="3">Uncharacterized protein</fullName>
    </submittedName>
</protein>
<feature type="region of interest" description="Disordered" evidence="2">
    <location>
        <begin position="208"/>
        <end position="228"/>
    </location>
</feature>
<dbReference type="SUPFAM" id="SSF50978">
    <property type="entry name" value="WD40 repeat-like"/>
    <property type="match status" value="1"/>
</dbReference>
<proteinExistence type="predicted"/>
<dbReference type="SUPFAM" id="SSF49899">
    <property type="entry name" value="Concanavalin A-like lectins/glucanases"/>
    <property type="match status" value="1"/>
</dbReference>
<dbReference type="EMBL" id="JNBS01002185">
    <property type="protein sequence ID" value="OQR94426.1"/>
    <property type="molecule type" value="Genomic_DNA"/>
</dbReference>
<dbReference type="Gene3D" id="2.130.10.10">
    <property type="entry name" value="YVTN repeat-like/Quinoprotein amine dehydrogenase"/>
    <property type="match status" value="1"/>
</dbReference>
<keyword evidence="4" id="KW-1185">Reference proteome</keyword>
<feature type="compositionally biased region" description="Basic and acidic residues" evidence="2">
    <location>
        <begin position="214"/>
        <end position="226"/>
    </location>
</feature>
<dbReference type="Proteomes" id="UP000243217">
    <property type="component" value="Unassembled WGS sequence"/>
</dbReference>
<dbReference type="InterPro" id="IPR001680">
    <property type="entry name" value="WD40_rpt"/>
</dbReference>